<organism evidence="1 2">
    <name type="scientific">Artomyces pyxidatus</name>
    <dbReference type="NCBI Taxonomy" id="48021"/>
    <lineage>
        <taxon>Eukaryota</taxon>
        <taxon>Fungi</taxon>
        <taxon>Dikarya</taxon>
        <taxon>Basidiomycota</taxon>
        <taxon>Agaricomycotina</taxon>
        <taxon>Agaricomycetes</taxon>
        <taxon>Russulales</taxon>
        <taxon>Auriscalpiaceae</taxon>
        <taxon>Artomyces</taxon>
    </lineage>
</organism>
<gene>
    <name evidence="1" type="ORF">BV25DRAFT_1826546</name>
</gene>
<proteinExistence type="predicted"/>
<protein>
    <submittedName>
        <fullName evidence="1">Ras GEF</fullName>
    </submittedName>
</protein>
<evidence type="ECO:0000313" key="2">
    <source>
        <dbReference type="Proteomes" id="UP000814140"/>
    </source>
</evidence>
<name>A0ACB8SY93_9AGAM</name>
<reference evidence="1" key="1">
    <citation type="submission" date="2021-03" db="EMBL/GenBank/DDBJ databases">
        <authorList>
            <consortium name="DOE Joint Genome Institute"/>
            <person name="Ahrendt S."/>
            <person name="Looney B.P."/>
            <person name="Miyauchi S."/>
            <person name="Morin E."/>
            <person name="Drula E."/>
            <person name="Courty P.E."/>
            <person name="Chicoki N."/>
            <person name="Fauchery L."/>
            <person name="Kohler A."/>
            <person name="Kuo A."/>
            <person name="Labutti K."/>
            <person name="Pangilinan J."/>
            <person name="Lipzen A."/>
            <person name="Riley R."/>
            <person name="Andreopoulos W."/>
            <person name="He G."/>
            <person name="Johnson J."/>
            <person name="Barry K.W."/>
            <person name="Grigoriev I.V."/>
            <person name="Nagy L."/>
            <person name="Hibbett D."/>
            <person name="Henrissat B."/>
            <person name="Matheny P.B."/>
            <person name="Labbe J."/>
            <person name="Martin F."/>
        </authorList>
    </citation>
    <scope>NUCLEOTIDE SEQUENCE</scope>
    <source>
        <strain evidence="1">HHB10654</strain>
    </source>
</reference>
<keyword evidence="2" id="KW-1185">Reference proteome</keyword>
<accession>A0ACB8SY93</accession>
<dbReference type="EMBL" id="MU277212">
    <property type="protein sequence ID" value="KAI0061415.1"/>
    <property type="molecule type" value="Genomic_DNA"/>
</dbReference>
<comment type="caution">
    <text evidence="1">The sequence shown here is derived from an EMBL/GenBank/DDBJ whole genome shotgun (WGS) entry which is preliminary data.</text>
</comment>
<dbReference type="Proteomes" id="UP000814140">
    <property type="component" value="Unassembled WGS sequence"/>
</dbReference>
<reference evidence="1" key="2">
    <citation type="journal article" date="2022" name="New Phytol.">
        <title>Evolutionary transition to the ectomycorrhizal habit in the genomes of a hyperdiverse lineage of mushroom-forming fungi.</title>
        <authorList>
            <person name="Looney B."/>
            <person name="Miyauchi S."/>
            <person name="Morin E."/>
            <person name="Drula E."/>
            <person name="Courty P.E."/>
            <person name="Kohler A."/>
            <person name="Kuo A."/>
            <person name="LaButti K."/>
            <person name="Pangilinan J."/>
            <person name="Lipzen A."/>
            <person name="Riley R."/>
            <person name="Andreopoulos W."/>
            <person name="He G."/>
            <person name="Johnson J."/>
            <person name="Nolan M."/>
            <person name="Tritt A."/>
            <person name="Barry K.W."/>
            <person name="Grigoriev I.V."/>
            <person name="Nagy L.G."/>
            <person name="Hibbett D."/>
            <person name="Henrissat B."/>
            <person name="Matheny P.B."/>
            <person name="Labbe J."/>
            <person name="Martin F.M."/>
        </authorList>
    </citation>
    <scope>NUCLEOTIDE SEQUENCE</scope>
    <source>
        <strain evidence="1">HHB10654</strain>
    </source>
</reference>
<sequence length="928" mass="103334">MPTQPPVVIGNPKPLARKTSSVANLVGKHEHLPPQPPQPSPIPDPSGSRRTQAPSLKSKKSTQSLAPSVYGRPRPRRSPSSAADQRPRVVPLPADNEPSAIHDRRPDRPHLSSKQSTQSLSLAALEWANGEDPSRRRRGHKISVDDTPPVLSWVPPEVPFAREQDSTSPFTVNLDKALCGLTFQVGLIRYACEEGDATKINTMADTIERAMNGLIETLQDLPAIVRASPSYKAGESGAVFMKDVFMYHVRKLPRDGELKERRRQIAKCITLRDLMLENVRAFLVNVDKELTGPKPNLLEGIGEEEQLIIVPLETDAVSAGEKSFDGPIILADSRSGARSAVQDRSAEDVHRAAIRASGIGQKPQAFNIRDSVVNAFADEPPRDSLWDVELPYPTLEAADVDGNGETFRGMSLPAMVHVLTQPGILHNTDFVDAFFLCFRFFTKPKEVVKAFVARYNETAPSLLSPRQHEAWALHSQHAQLRAANMLMLWIKHYWRDDPDAEAIKGILEFAEKTVSQAWPELAQQIVDALQKIKTTGEGGAVARFLRRKKEAQQKTQHVHKGPTVIPPRTVILETIMKHAASINIMLFQYDENCLELARQLTLVASEMFCELRPEDILIHFGHKSCNCNAKPKLTALAAYHDAIAIWVVESVLRQPDAKSRGMAMMTFIAMGIHCLSIRNFDSLLALVSGMRSHALDRLEDDVVLITKKAREALDYLTWLAQMGGNFRNLRCAQAKESNATVPAMPLYLRRLCSILEGTKREVPSSNSKKIVPNMSPYICAARLVRELEDWHTPYTFPPAYAIQQFVKTSLDAIIGVGIEQSRAAAETLSKKLQPVDRLVPRPSSSPPRPPESLLSQLPLAKVLHQKLKKKPVTTETEKENGKEKEKEKGQENEKGKEKDELPPAPKAPRLPRMAQMPQYKHFKHLPPS</sequence>
<evidence type="ECO:0000313" key="1">
    <source>
        <dbReference type="EMBL" id="KAI0061415.1"/>
    </source>
</evidence>